<protein>
    <submittedName>
        <fullName evidence="2">Uncharacterized protein</fullName>
    </submittedName>
</protein>
<evidence type="ECO:0000256" key="1">
    <source>
        <dbReference type="SAM" id="MobiDB-lite"/>
    </source>
</evidence>
<dbReference type="InParanoid" id="A0A4V1M402"/>
<name>A0A4V1M402_TREME</name>
<proteinExistence type="predicted"/>
<feature type="region of interest" description="Disordered" evidence="1">
    <location>
        <begin position="279"/>
        <end position="304"/>
    </location>
</feature>
<feature type="compositionally biased region" description="Basic and acidic residues" evidence="1">
    <location>
        <begin position="884"/>
        <end position="893"/>
    </location>
</feature>
<organism evidence="2 3">
    <name type="scientific">Tremella mesenterica</name>
    <name type="common">Jelly fungus</name>
    <dbReference type="NCBI Taxonomy" id="5217"/>
    <lineage>
        <taxon>Eukaryota</taxon>
        <taxon>Fungi</taxon>
        <taxon>Dikarya</taxon>
        <taxon>Basidiomycota</taxon>
        <taxon>Agaricomycotina</taxon>
        <taxon>Tremellomycetes</taxon>
        <taxon>Tremellales</taxon>
        <taxon>Tremellaceae</taxon>
        <taxon>Tremella</taxon>
    </lineage>
</organism>
<keyword evidence="3" id="KW-1185">Reference proteome</keyword>
<gene>
    <name evidence="2" type="ORF">M231_04064</name>
</gene>
<feature type="region of interest" description="Disordered" evidence="1">
    <location>
        <begin position="486"/>
        <end position="521"/>
    </location>
</feature>
<dbReference type="VEuPathDB" id="FungiDB:TREMEDRAFT_66487"/>
<feature type="compositionally biased region" description="Basic and acidic residues" evidence="1">
    <location>
        <begin position="291"/>
        <end position="303"/>
    </location>
</feature>
<dbReference type="Proteomes" id="UP000289152">
    <property type="component" value="Unassembled WGS sequence"/>
</dbReference>
<accession>A0A4V1M402</accession>
<evidence type="ECO:0000313" key="3">
    <source>
        <dbReference type="Proteomes" id="UP000289152"/>
    </source>
</evidence>
<feature type="compositionally biased region" description="Acidic residues" evidence="1">
    <location>
        <begin position="874"/>
        <end position="883"/>
    </location>
</feature>
<feature type="region of interest" description="Disordered" evidence="1">
    <location>
        <begin position="868"/>
        <end position="893"/>
    </location>
</feature>
<dbReference type="EMBL" id="SDIL01000044">
    <property type="protein sequence ID" value="RXK38657.1"/>
    <property type="molecule type" value="Genomic_DNA"/>
</dbReference>
<sequence>MSSTLTNTFDYTSSSFMTNFHRVASSGKVERVLYENAWLAGMSIDKELLYSRWDGLWKDLADEITTLTRKANAPPEIVQQVRSDMSKVVMKLSKVMREKIDEELFSVALMSNEDEENTSKWTQDSFDDTLKWTQGSSNDDSKWKVGKQVEGGKVQVELERVGKEQVVVVEEEEEKVDDNVVVVDDDDVVDYDTLELIKSGNTIHDDTKFTSSIPTHTTGHRGVVSQDYLGGVSQDYRGVVSQDYRGGVSQDYRGVVSQDYLRGVSQDYRGAVSQVHRGAVSQVHRGAVGQDQKDDNTHPRESTSMRSIINTYEKNEIAISRSKREDIPKTVDEKMTLMERGRTSDIPSFPRHGEEISGTDHGQVSKVERFKYVIFHLPTSLRSSDEKEVQSGSMERSEKEVISKDKSLSVNDEKVKSNVFQPFHRSSISKTVSTEKERDNNKSDIETKVRVNIFDPNSYRDPPKLNIFLPDRSVPCQQPERFSFSEKGKNISRVTQDSESSSKRFIGQDSKSFIPQDPKGVNVSGKISNSGIIPVNNNSTEGYTGTRDIPIVIEKVKKGKDDRLKENGQQVYQDNVEYLRSKYPQIDDDHDLSSLYGSSKDCSTRTDFRLDLDFQSRLSFDQHESIDSDSEESFSRLNENVSVSSVPFEKLSPSYHVTEGFSTQLDIRPMSTDGSSYRLDDHPMPSTKSTLTLDSFESLSNNDKSSCLTSRGGFEKEINTSVETRLDHVGGNGRVTEEFVERGGSGLDDRWKTRGIMSISRLKGRAKDIRDDVDGKRGTREMRENVWREGEMSEIANNIFGSERGQVNGDGKRNHSIGKGEITVEREMDKVRNKRDQVTFQHVNVHRPRGFSHVSDDGFIEAQEDYQVEREGQEDGQDETEFEQSEHEEERMVPRFKSKDKIMERKVGTAENQRRSNERIWKQSKLLEKAFRNMHRFYSDLDAVQDNVGGWQDIALQWSALIRSTLQINSEILATKGRGGGRPWLTNTALGVYQSLLEFVNFYEHYNIPMTRWMQSDTLSGPKKILDFRIKLEWTLGEIARLKANNNWGPRDGRRKGDYNDFV</sequence>
<evidence type="ECO:0000313" key="2">
    <source>
        <dbReference type="EMBL" id="RXK38657.1"/>
    </source>
</evidence>
<reference evidence="2 3" key="1">
    <citation type="submission" date="2016-06" db="EMBL/GenBank/DDBJ databases">
        <title>Evolution of pathogenesis and genome organization in the Tremellales.</title>
        <authorList>
            <person name="Cuomo C."/>
            <person name="Litvintseva A."/>
            <person name="Heitman J."/>
            <person name="Chen Y."/>
            <person name="Sun S."/>
            <person name="Springer D."/>
            <person name="Dromer F."/>
            <person name="Young S."/>
            <person name="Zeng Q."/>
            <person name="Chapman S."/>
            <person name="Gujja S."/>
            <person name="Saif S."/>
            <person name="Birren B."/>
        </authorList>
    </citation>
    <scope>NUCLEOTIDE SEQUENCE [LARGE SCALE GENOMIC DNA]</scope>
    <source>
        <strain evidence="2 3">ATCC 28783</strain>
    </source>
</reference>
<dbReference type="AlphaFoldDB" id="A0A4V1M402"/>
<comment type="caution">
    <text evidence="2">The sequence shown here is derived from an EMBL/GenBank/DDBJ whole genome shotgun (WGS) entry which is preliminary data.</text>
</comment>
<feature type="region of interest" description="Disordered" evidence="1">
    <location>
        <begin position="383"/>
        <end position="405"/>
    </location>
</feature>
<dbReference type="OrthoDB" id="5877502at2759"/>